<dbReference type="PROSITE" id="PS50090">
    <property type="entry name" value="MYB_LIKE"/>
    <property type="match status" value="1"/>
</dbReference>
<feature type="compositionally biased region" description="Gly residues" evidence="5">
    <location>
        <begin position="67"/>
        <end position="82"/>
    </location>
</feature>
<evidence type="ECO:0000259" key="7">
    <source>
        <dbReference type="PROSITE" id="PS51293"/>
    </source>
</evidence>
<dbReference type="EMBL" id="JAUUTY010000007">
    <property type="protein sequence ID" value="KAK1606072.1"/>
    <property type="molecule type" value="Genomic_DNA"/>
</dbReference>
<protein>
    <submittedName>
        <fullName evidence="8">Uncharacterized protein</fullName>
    </submittedName>
</protein>
<evidence type="ECO:0000256" key="2">
    <source>
        <dbReference type="ARBA" id="ARBA00023015"/>
    </source>
</evidence>
<proteinExistence type="predicted"/>
<dbReference type="PANTHER" id="PTHR43952">
    <property type="entry name" value="MYB FAMILY TRANSCRIPTION FACTOR-RELATED"/>
    <property type="match status" value="1"/>
</dbReference>
<evidence type="ECO:0000256" key="5">
    <source>
        <dbReference type="SAM" id="MobiDB-lite"/>
    </source>
</evidence>
<feature type="compositionally biased region" description="Basic and acidic residues" evidence="5">
    <location>
        <begin position="51"/>
        <end position="63"/>
    </location>
</feature>
<feature type="domain" description="Myb-like" evidence="6">
    <location>
        <begin position="1"/>
        <end position="52"/>
    </location>
</feature>
<keyword evidence="3" id="KW-0804">Transcription</keyword>
<dbReference type="FunFam" id="1.10.10.60:FF:000154">
    <property type="entry name" value="Transcription factor SRM1"/>
    <property type="match status" value="1"/>
</dbReference>
<dbReference type="SUPFAM" id="SSF46689">
    <property type="entry name" value="Homeodomain-like"/>
    <property type="match status" value="1"/>
</dbReference>
<feature type="domain" description="SANT" evidence="7">
    <location>
        <begin position="1"/>
        <end position="56"/>
    </location>
</feature>
<comment type="caution">
    <text evidence="8">The sequence shown here is derived from an EMBL/GenBank/DDBJ whole genome shotgun (WGS) entry which is preliminary data.</text>
</comment>
<dbReference type="InterPro" id="IPR017884">
    <property type="entry name" value="SANT_dom"/>
</dbReference>
<evidence type="ECO:0000259" key="6">
    <source>
        <dbReference type="PROSITE" id="PS50090"/>
    </source>
</evidence>
<comment type="subcellular location">
    <subcellularLocation>
        <location evidence="1">Nucleus</location>
    </subcellularLocation>
</comment>
<dbReference type="InterPro" id="IPR001005">
    <property type="entry name" value="SANT/Myb"/>
</dbReference>
<feature type="compositionally biased region" description="Basic and acidic residues" evidence="5">
    <location>
        <begin position="83"/>
        <end position="95"/>
    </location>
</feature>
<keyword evidence="4" id="KW-0539">Nucleus</keyword>
<dbReference type="PANTHER" id="PTHR43952:SF61">
    <property type="entry name" value="OS12G0522516 PROTEIN"/>
    <property type="match status" value="1"/>
</dbReference>
<dbReference type="Pfam" id="PF23082">
    <property type="entry name" value="Myb_DNA-binding_2"/>
    <property type="match status" value="1"/>
</dbReference>
<dbReference type="SMART" id="SM00717">
    <property type="entry name" value="SANT"/>
    <property type="match status" value="1"/>
</dbReference>
<evidence type="ECO:0000256" key="3">
    <source>
        <dbReference type="ARBA" id="ARBA00023163"/>
    </source>
</evidence>
<evidence type="ECO:0000256" key="4">
    <source>
        <dbReference type="ARBA" id="ARBA00023242"/>
    </source>
</evidence>
<dbReference type="AlphaFoldDB" id="A0AAD8QR12"/>
<keyword evidence="2" id="KW-0805">Transcription regulation</keyword>
<reference evidence="8" key="1">
    <citation type="submission" date="2023-07" db="EMBL/GenBank/DDBJ databases">
        <title>A chromosome-level genome assembly of Lolium multiflorum.</title>
        <authorList>
            <person name="Chen Y."/>
            <person name="Copetti D."/>
            <person name="Kolliker R."/>
            <person name="Studer B."/>
        </authorList>
    </citation>
    <scope>NUCLEOTIDE SEQUENCE</scope>
    <source>
        <strain evidence="8">02402/16</strain>
        <tissue evidence="8">Leaf</tissue>
    </source>
</reference>
<evidence type="ECO:0000256" key="1">
    <source>
        <dbReference type="ARBA" id="ARBA00004123"/>
    </source>
</evidence>
<dbReference type="Proteomes" id="UP001231189">
    <property type="component" value="Unassembled WGS sequence"/>
</dbReference>
<evidence type="ECO:0000313" key="8">
    <source>
        <dbReference type="EMBL" id="KAK1606072.1"/>
    </source>
</evidence>
<dbReference type="InterPro" id="IPR009057">
    <property type="entry name" value="Homeodomain-like_sf"/>
</dbReference>
<gene>
    <name evidence="8" type="ORF">QYE76_029745</name>
</gene>
<dbReference type="GO" id="GO:0003700">
    <property type="term" value="F:DNA-binding transcription factor activity"/>
    <property type="evidence" value="ECO:0007669"/>
    <property type="project" value="InterPro"/>
</dbReference>
<organism evidence="8 9">
    <name type="scientific">Lolium multiflorum</name>
    <name type="common">Italian ryegrass</name>
    <name type="synonym">Lolium perenne subsp. multiflorum</name>
    <dbReference type="NCBI Taxonomy" id="4521"/>
    <lineage>
        <taxon>Eukaryota</taxon>
        <taxon>Viridiplantae</taxon>
        <taxon>Streptophyta</taxon>
        <taxon>Embryophyta</taxon>
        <taxon>Tracheophyta</taxon>
        <taxon>Spermatophyta</taxon>
        <taxon>Magnoliopsida</taxon>
        <taxon>Liliopsida</taxon>
        <taxon>Poales</taxon>
        <taxon>Poaceae</taxon>
        <taxon>BOP clade</taxon>
        <taxon>Pooideae</taxon>
        <taxon>Poodae</taxon>
        <taxon>Poeae</taxon>
        <taxon>Poeae Chloroplast Group 2 (Poeae type)</taxon>
        <taxon>Loliodinae</taxon>
        <taxon>Loliinae</taxon>
        <taxon>Lolium</taxon>
    </lineage>
</organism>
<accession>A0AAD8QR12</accession>
<dbReference type="GO" id="GO:0005634">
    <property type="term" value="C:nucleus"/>
    <property type="evidence" value="ECO:0007669"/>
    <property type="project" value="UniProtKB-SubCell"/>
</dbReference>
<dbReference type="Gene3D" id="1.10.10.60">
    <property type="entry name" value="Homeodomain-like"/>
    <property type="match status" value="1"/>
</dbReference>
<keyword evidence="9" id="KW-1185">Reference proteome</keyword>
<evidence type="ECO:0000313" key="9">
    <source>
        <dbReference type="Proteomes" id="UP001231189"/>
    </source>
</evidence>
<dbReference type="PROSITE" id="PS51293">
    <property type="entry name" value="SANT"/>
    <property type="match status" value="1"/>
</dbReference>
<sequence length="102" mass="11866">MSPPWTKRQNKLFEKVLARYDENTPDRWQKVARDVGDGRSAEEVKRHYEELEQDVKHIEEGDLRQYGGSGTRSGNTNGGSSDGGRRQEQRIKTRDMYLPTRQ</sequence>
<dbReference type="InterPro" id="IPR044636">
    <property type="entry name" value="RADIALIS-like"/>
</dbReference>
<feature type="region of interest" description="Disordered" evidence="5">
    <location>
        <begin position="51"/>
        <end position="102"/>
    </location>
</feature>
<name>A0AAD8QR12_LOLMU</name>
<dbReference type="CDD" id="cd00167">
    <property type="entry name" value="SANT"/>
    <property type="match status" value="1"/>
</dbReference>